<dbReference type="EMBL" id="WNYA01000009">
    <property type="protein sequence ID" value="KAG8555941.1"/>
    <property type="molecule type" value="Genomic_DNA"/>
</dbReference>
<accession>A0AAV7A3L2</accession>
<evidence type="ECO:0000313" key="3">
    <source>
        <dbReference type="Proteomes" id="UP000824782"/>
    </source>
</evidence>
<name>A0AAV7A3L2_ENGPU</name>
<evidence type="ECO:0000256" key="1">
    <source>
        <dbReference type="SAM" id="Phobius"/>
    </source>
</evidence>
<protein>
    <submittedName>
        <fullName evidence="2">Uncharacterized protein</fullName>
    </submittedName>
</protein>
<feature type="transmembrane region" description="Helical" evidence="1">
    <location>
        <begin position="13"/>
        <end position="32"/>
    </location>
</feature>
<reference evidence="2" key="1">
    <citation type="thesis" date="2020" institute="ProQuest LLC" country="789 East Eisenhower Parkway, Ann Arbor, MI, USA">
        <title>Comparative Genomics and Chromosome Evolution.</title>
        <authorList>
            <person name="Mudd A.B."/>
        </authorList>
    </citation>
    <scope>NUCLEOTIDE SEQUENCE</scope>
    <source>
        <strain evidence="2">237g6f4</strain>
        <tissue evidence="2">Blood</tissue>
    </source>
</reference>
<proteinExistence type="predicted"/>
<gene>
    <name evidence="2" type="ORF">GDO81_017871</name>
</gene>
<keyword evidence="1" id="KW-0812">Transmembrane</keyword>
<dbReference type="Proteomes" id="UP000824782">
    <property type="component" value="Unassembled WGS sequence"/>
</dbReference>
<keyword evidence="3" id="KW-1185">Reference proteome</keyword>
<keyword evidence="1" id="KW-0472">Membrane</keyword>
<organism evidence="2 3">
    <name type="scientific">Engystomops pustulosus</name>
    <name type="common">Tungara frog</name>
    <name type="synonym">Physalaemus pustulosus</name>
    <dbReference type="NCBI Taxonomy" id="76066"/>
    <lineage>
        <taxon>Eukaryota</taxon>
        <taxon>Metazoa</taxon>
        <taxon>Chordata</taxon>
        <taxon>Craniata</taxon>
        <taxon>Vertebrata</taxon>
        <taxon>Euteleostomi</taxon>
        <taxon>Amphibia</taxon>
        <taxon>Batrachia</taxon>
        <taxon>Anura</taxon>
        <taxon>Neobatrachia</taxon>
        <taxon>Hyloidea</taxon>
        <taxon>Leptodactylidae</taxon>
        <taxon>Leiuperinae</taxon>
        <taxon>Engystomops</taxon>
    </lineage>
</organism>
<keyword evidence="1" id="KW-1133">Transmembrane helix</keyword>
<evidence type="ECO:0000313" key="2">
    <source>
        <dbReference type="EMBL" id="KAG8555941.1"/>
    </source>
</evidence>
<sequence>MVPSPNWQQSPSVTYYSLLLIWQMFSSLCPYMKIASTYLPLPVQYSSIPDADSHKRGKTHPASTPYYTALQGVDWQTSPFLNILLFLCLHFYRLHTNSSIARRWWSS</sequence>
<comment type="caution">
    <text evidence="2">The sequence shown here is derived from an EMBL/GenBank/DDBJ whole genome shotgun (WGS) entry which is preliminary data.</text>
</comment>
<dbReference type="AlphaFoldDB" id="A0AAV7A3L2"/>